<dbReference type="Gene3D" id="3.90.920.10">
    <property type="entry name" value="DNA primase, PRIM domain"/>
    <property type="match status" value="1"/>
</dbReference>
<dbReference type="SUPFAM" id="SSF56747">
    <property type="entry name" value="Prim-pol domain"/>
    <property type="match status" value="1"/>
</dbReference>
<dbReference type="Proteomes" id="UP000236584">
    <property type="component" value="Plasmid unnamed4"/>
</dbReference>
<dbReference type="EMBL" id="CP026313">
    <property type="protein sequence ID" value="AUV84618.1"/>
    <property type="molecule type" value="Genomic_DNA"/>
</dbReference>
<dbReference type="AlphaFoldDB" id="A0A2I8VRR7"/>
<keyword evidence="2" id="KW-1185">Reference proteome</keyword>
<geneLocation type="plasmid" evidence="1">
    <name>unnamed4</name>
</geneLocation>
<evidence type="ECO:0000313" key="2">
    <source>
        <dbReference type="Proteomes" id="UP000236584"/>
    </source>
</evidence>
<gene>
    <name evidence="1" type="ORF">C2R22_24095</name>
</gene>
<keyword evidence="1" id="KW-0614">Plasmid</keyword>
<protein>
    <submittedName>
        <fullName evidence="1">DNA primase</fullName>
    </submittedName>
</protein>
<reference evidence="1 2" key="1">
    <citation type="submission" date="2018-01" db="EMBL/GenBank/DDBJ databases">
        <title>Complete genome sequence of Salinigranum rubrum GX10T, an extremely halophilic archaeon isolated from a marine solar saltern.</title>
        <authorList>
            <person name="Han S."/>
        </authorList>
    </citation>
    <scope>NUCLEOTIDE SEQUENCE [LARGE SCALE GENOMIC DNA]</scope>
    <source>
        <strain evidence="1 2">GX10</strain>
        <plasmid evidence="2">Plasmid unnamed4</plasmid>
    </source>
</reference>
<evidence type="ECO:0000313" key="1">
    <source>
        <dbReference type="EMBL" id="AUV84618.1"/>
    </source>
</evidence>
<accession>A0A2I8VRR7</accession>
<dbReference type="RefSeq" id="WP_103428296.1">
    <property type="nucleotide sequence ID" value="NZ_CP026313.1"/>
</dbReference>
<organism evidence="1 2">
    <name type="scientific">Salinigranum rubrum</name>
    <dbReference type="NCBI Taxonomy" id="755307"/>
    <lineage>
        <taxon>Archaea</taxon>
        <taxon>Methanobacteriati</taxon>
        <taxon>Methanobacteriota</taxon>
        <taxon>Stenosarchaea group</taxon>
        <taxon>Halobacteria</taxon>
        <taxon>Halobacteriales</taxon>
        <taxon>Haloferacaceae</taxon>
        <taxon>Salinigranum</taxon>
    </lineage>
</organism>
<name>A0A2I8VRR7_9EURY</name>
<sequence length="311" mass="35611">MADPEREESHGVGREEDVKWRQATREEIYAYYAEEFPRYVDDLPDFISATGPKQYAVAFRESHPVRNDEVPDKDFIRRDTWQTDPSGDRTTAEFSSFEDVVEFVRHPARNDPLGRSEFALADPEVLEQPDPRPDAVYYALDHWERPWVLLVDIDAKKIARERATDAVSDDADDRDDDTLLDAAGILDAEPAGYPYAFEDVDQAIEYGFEVRDIFQDDFDAEETMVVYSGQGVHVYLLDTDPAHRYDEQSREVLNDLLLETYDIPIDPVVTADRRRVARLPYSLHADVCSIVQPIESPGFDVQSATPEVIDE</sequence>
<proteinExistence type="predicted"/>
<dbReference type="OrthoDB" id="31125at2157"/>
<dbReference type="KEGG" id="srub:C2R22_24095"/>
<dbReference type="GeneID" id="35595245"/>